<proteinExistence type="predicted"/>
<dbReference type="PROSITE" id="PS50191">
    <property type="entry name" value="CRAL_TRIO"/>
    <property type="match status" value="1"/>
</dbReference>
<dbReference type="PANTHER" id="PTHR10174:SF222">
    <property type="entry name" value="GH10083P-RELATED"/>
    <property type="match status" value="1"/>
</dbReference>
<gene>
    <name evidence="2" type="ORF">HW555_011180</name>
</gene>
<name>A0A835G856_SPOEX</name>
<evidence type="ECO:0000259" key="1">
    <source>
        <dbReference type="PROSITE" id="PS50191"/>
    </source>
</evidence>
<dbReference type="InterPro" id="IPR036865">
    <property type="entry name" value="CRAL-TRIO_dom_sf"/>
</dbReference>
<dbReference type="InterPro" id="IPR036273">
    <property type="entry name" value="CRAL/TRIO_N_dom_sf"/>
</dbReference>
<dbReference type="Pfam" id="PF00650">
    <property type="entry name" value="CRAL_TRIO"/>
    <property type="match status" value="1"/>
</dbReference>
<dbReference type="CDD" id="cd00170">
    <property type="entry name" value="SEC14"/>
    <property type="match status" value="1"/>
</dbReference>
<dbReference type="EMBL" id="JACKWZ010000317">
    <property type="protein sequence ID" value="KAF9409465.1"/>
    <property type="molecule type" value="Genomic_DNA"/>
</dbReference>
<feature type="domain" description="CRAL-TRIO" evidence="1">
    <location>
        <begin position="213"/>
        <end position="308"/>
    </location>
</feature>
<evidence type="ECO:0000313" key="2">
    <source>
        <dbReference type="EMBL" id="KAF9409465.1"/>
    </source>
</evidence>
<evidence type="ECO:0000313" key="3">
    <source>
        <dbReference type="Proteomes" id="UP000648187"/>
    </source>
</evidence>
<keyword evidence="3" id="KW-1185">Reference proteome</keyword>
<dbReference type="Gene3D" id="1.20.5.1200">
    <property type="entry name" value="Alpha-tocopherol transfer"/>
    <property type="match status" value="1"/>
</dbReference>
<protein>
    <recommendedName>
        <fullName evidence="1">CRAL-TRIO domain-containing protein</fullName>
    </recommendedName>
</protein>
<dbReference type="GO" id="GO:0016020">
    <property type="term" value="C:membrane"/>
    <property type="evidence" value="ECO:0007669"/>
    <property type="project" value="TreeGrafter"/>
</dbReference>
<dbReference type="PRINTS" id="PR00180">
    <property type="entry name" value="CRETINALDHBP"/>
</dbReference>
<dbReference type="SUPFAM" id="SSF46938">
    <property type="entry name" value="CRAL/TRIO N-terminal domain"/>
    <property type="match status" value="1"/>
</dbReference>
<reference evidence="2" key="1">
    <citation type="submission" date="2020-08" db="EMBL/GenBank/DDBJ databases">
        <title>Spodoptera exigua strain:BAW_Kor-Di-RS1 Genome sequencing and assembly.</title>
        <authorList>
            <person name="Kim J."/>
            <person name="Nam H.Y."/>
            <person name="Kwon M."/>
            <person name="Choi J.H."/>
            <person name="Cho S.R."/>
            <person name="Kim G.-H."/>
        </authorList>
    </citation>
    <scope>NUCLEOTIDE SEQUENCE</scope>
    <source>
        <strain evidence="2">BAW_Kor-Di-RS1</strain>
        <tissue evidence="2">Whole-body</tissue>
    </source>
</reference>
<sequence>MTIGDENVYENFDYSLNVQKIMNIRDSDLENLMKSYNVTQKSLDEMVASIREWYEKQPHLPQGQLRIHGKCTILNEERMNFYYNRSDKDHRNVLNILGSLFESALRDDRMIIGHLITRGFSVEQCKEKIDNYFSARTKMPDVLVGRSPLSSNMEKFLKQGYWVVPPMKTKENHRVILFRIVNPEMVVLDVVKLGFMMGEYRLFNDVTHGDHWIFDFSNATLNHALQFTPILISKIYYYITSCHAIKIKGIHLVNVPVFGHSILALFKKIMKPKHAERLHLYEGFQKIFNVLPREIFPSDIGGTGNTTVQELSDVWHETIQSESWKRFYANQDKNFFVDETKRITPSKISDEFGVEGTFRKLELD</sequence>
<organism evidence="2 3">
    <name type="scientific">Spodoptera exigua</name>
    <name type="common">Beet armyworm</name>
    <name type="synonym">Noctua fulgens</name>
    <dbReference type="NCBI Taxonomy" id="7107"/>
    <lineage>
        <taxon>Eukaryota</taxon>
        <taxon>Metazoa</taxon>
        <taxon>Ecdysozoa</taxon>
        <taxon>Arthropoda</taxon>
        <taxon>Hexapoda</taxon>
        <taxon>Insecta</taxon>
        <taxon>Pterygota</taxon>
        <taxon>Neoptera</taxon>
        <taxon>Endopterygota</taxon>
        <taxon>Lepidoptera</taxon>
        <taxon>Glossata</taxon>
        <taxon>Ditrysia</taxon>
        <taxon>Noctuoidea</taxon>
        <taxon>Noctuidae</taxon>
        <taxon>Amphipyrinae</taxon>
        <taxon>Spodoptera</taxon>
    </lineage>
</organism>
<dbReference type="PANTHER" id="PTHR10174">
    <property type="entry name" value="ALPHA-TOCOPHEROL TRANSFER PROTEIN-RELATED"/>
    <property type="match status" value="1"/>
</dbReference>
<accession>A0A835G856</accession>
<dbReference type="SUPFAM" id="SSF52087">
    <property type="entry name" value="CRAL/TRIO domain"/>
    <property type="match status" value="1"/>
</dbReference>
<dbReference type="AlphaFoldDB" id="A0A835G856"/>
<dbReference type="Proteomes" id="UP000648187">
    <property type="component" value="Unassembled WGS sequence"/>
</dbReference>
<comment type="caution">
    <text evidence="2">The sequence shown here is derived from an EMBL/GenBank/DDBJ whole genome shotgun (WGS) entry which is preliminary data.</text>
</comment>
<dbReference type="Gene3D" id="3.40.525.10">
    <property type="entry name" value="CRAL-TRIO lipid binding domain"/>
    <property type="match status" value="1"/>
</dbReference>
<dbReference type="InterPro" id="IPR001251">
    <property type="entry name" value="CRAL-TRIO_dom"/>
</dbReference>
<dbReference type="GO" id="GO:1902936">
    <property type="term" value="F:phosphatidylinositol bisphosphate binding"/>
    <property type="evidence" value="ECO:0007669"/>
    <property type="project" value="TreeGrafter"/>
</dbReference>